<reference evidence="6 7" key="1">
    <citation type="submission" date="2024-09" db="EMBL/GenBank/DDBJ databases">
        <title>Floridaenema gen nov. (Aerosakkonemataceae, Aerosakkonematales ord. nov., Cyanobacteria) from benthic tropical and subtropical fresh waters, with the description of four new species.</title>
        <authorList>
            <person name="Moretto J.A."/>
            <person name="Berthold D.E."/>
            <person name="Lefler F.W."/>
            <person name="Huang I.-S."/>
            <person name="Laughinghouse H. IV."/>
        </authorList>
    </citation>
    <scope>NUCLEOTIDE SEQUENCE [LARGE SCALE GENOMIC DNA]</scope>
    <source>
        <strain evidence="6 7">BLCC-F167</strain>
    </source>
</reference>
<dbReference type="Pfam" id="PF12849">
    <property type="entry name" value="PBP_like_2"/>
    <property type="match status" value="1"/>
</dbReference>
<dbReference type="EMBL" id="JBHFNT010000194">
    <property type="protein sequence ID" value="MFB2837101.1"/>
    <property type="molecule type" value="Genomic_DNA"/>
</dbReference>
<dbReference type="SUPFAM" id="SSF53850">
    <property type="entry name" value="Periplasmic binding protein-like II"/>
    <property type="match status" value="1"/>
</dbReference>
<keyword evidence="7" id="KW-1185">Reference proteome</keyword>
<proteinExistence type="predicted"/>
<evidence type="ECO:0000256" key="1">
    <source>
        <dbReference type="ARBA" id="ARBA00022729"/>
    </source>
</evidence>
<evidence type="ECO:0000259" key="5">
    <source>
        <dbReference type="Pfam" id="PF12849"/>
    </source>
</evidence>
<evidence type="ECO:0000313" key="6">
    <source>
        <dbReference type="EMBL" id="MFB2837101.1"/>
    </source>
</evidence>
<evidence type="ECO:0000256" key="3">
    <source>
        <dbReference type="SAM" id="Phobius"/>
    </source>
</evidence>
<feature type="region of interest" description="Disordered" evidence="2">
    <location>
        <begin position="313"/>
        <end position="349"/>
    </location>
</feature>
<dbReference type="InterPro" id="IPR032585">
    <property type="entry name" value="DUF4912"/>
</dbReference>
<feature type="compositionally biased region" description="Polar residues" evidence="2">
    <location>
        <begin position="385"/>
        <end position="395"/>
    </location>
</feature>
<comment type="caution">
    <text evidence="6">The sequence shown here is derived from an EMBL/GenBank/DDBJ whole genome shotgun (WGS) entry which is preliminary data.</text>
</comment>
<dbReference type="Pfam" id="PF16258">
    <property type="entry name" value="DUF4912"/>
    <property type="match status" value="6"/>
</dbReference>
<dbReference type="InterPro" id="IPR024370">
    <property type="entry name" value="PBP_domain"/>
</dbReference>
<keyword evidence="3" id="KW-0472">Membrane</keyword>
<name>A0ABV4WQB3_9CYAN</name>
<evidence type="ECO:0000256" key="4">
    <source>
        <dbReference type="SAM" id="SignalP"/>
    </source>
</evidence>
<dbReference type="Gene3D" id="3.40.190.10">
    <property type="entry name" value="Periplasmic binding protein-like II"/>
    <property type="match status" value="2"/>
</dbReference>
<dbReference type="InterPro" id="IPR050811">
    <property type="entry name" value="Phosphate_ABC_transporter"/>
</dbReference>
<evidence type="ECO:0000256" key="2">
    <source>
        <dbReference type="SAM" id="MobiDB-lite"/>
    </source>
</evidence>
<feature type="compositionally biased region" description="Pro residues" evidence="2">
    <location>
        <begin position="316"/>
        <end position="326"/>
    </location>
</feature>
<dbReference type="Proteomes" id="UP001576780">
    <property type="component" value="Unassembled WGS sequence"/>
</dbReference>
<feature type="compositionally biased region" description="Basic and acidic residues" evidence="2">
    <location>
        <begin position="1504"/>
        <end position="1522"/>
    </location>
</feature>
<keyword evidence="1 4" id="KW-0732">Signal</keyword>
<feature type="compositionally biased region" description="Low complexity" evidence="2">
    <location>
        <begin position="327"/>
        <end position="346"/>
    </location>
</feature>
<feature type="chain" id="PRO_5047066010" evidence="4">
    <location>
        <begin position="28"/>
        <end position="1522"/>
    </location>
</feature>
<feature type="region of interest" description="Disordered" evidence="2">
    <location>
        <begin position="384"/>
        <end position="406"/>
    </location>
</feature>
<protein>
    <submittedName>
        <fullName evidence="6">DUF4912 domain-containing protein</fullName>
    </submittedName>
</protein>
<dbReference type="PANTHER" id="PTHR30570">
    <property type="entry name" value="PERIPLASMIC PHOSPHATE BINDING COMPONENT OF PHOSPHATE ABC TRANSPORTER"/>
    <property type="match status" value="1"/>
</dbReference>
<feature type="transmembrane region" description="Helical" evidence="3">
    <location>
        <begin position="359"/>
        <end position="378"/>
    </location>
</feature>
<feature type="signal peptide" evidence="4">
    <location>
        <begin position="1"/>
        <end position="27"/>
    </location>
</feature>
<evidence type="ECO:0000313" key="7">
    <source>
        <dbReference type="Proteomes" id="UP001576780"/>
    </source>
</evidence>
<accession>A0ABV4WQB3</accession>
<feature type="region of interest" description="Disordered" evidence="2">
    <location>
        <begin position="1501"/>
        <end position="1522"/>
    </location>
</feature>
<dbReference type="PANTHER" id="PTHR30570:SF1">
    <property type="entry name" value="PHOSPHATE-BINDING PROTEIN PSTS"/>
    <property type="match status" value="1"/>
</dbReference>
<organism evidence="6 7">
    <name type="scientific">Floridaenema evergladense BLCC-F167</name>
    <dbReference type="NCBI Taxonomy" id="3153639"/>
    <lineage>
        <taxon>Bacteria</taxon>
        <taxon>Bacillati</taxon>
        <taxon>Cyanobacteriota</taxon>
        <taxon>Cyanophyceae</taxon>
        <taxon>Oscillatoriophycideae</taxon>
        <taxon>Aerosakkonematales</taxon>
        <taxon>Aerosakkonemataceae</taxon>
        <taxon>Floridanema</taxon>
        <taxon>Floridanema evergladense</taxon>
    </lineage>
</organism>
<feature type="domain" description="PBP" evidence="5">
    <location>
        <begin position="54"/>
        <end position="287"/>
    </location>
</feature>
<dbReference type="RefSeq" id="WP_413279456.1">
    <property type="nucleotide sequence ID" value="NZ_JBHFNT010000194.1"/>
</dbReference>
<keyword evidence="3" id="KW-1133">Transmembrane helix</keyword>
<keyword evidence="3" id="KW-0812">Transmembrane</keyword>
<gene>
    <name evidence="6" type="ORF">ACE1CA_21460</name>
</gene>
<sequence length="1522" mass="167514">MLPKKDSSIATLALMLLLAVVPKPATALEKKQNILAQSPTTPNTITLPKSVKSGTRVKIDGSSSSATFNLALKQRFEKENPGTQVNIGYRGTSAALNSLLKGEIDLAAIGRPLTEKERSQGLVAVALPRTKIAVIVGPKNTFRGSITDAQFARIFRGEIRNWSTVGGKRGRIRFIDRPVTSDTRQALQNYPVFRNRPFRSGSNTVRLSQDTTSAVINRLGTNGIGYAISNQVVNTPNGTLRERPNVRIVSMHKVLPNDRKYPFSQPVYYVYRRTNPSPAALALLGFAGSPVGQQALNAAAGVPVATTTPIAIAPTSPTPAPIPVTPRTPAATTPNPNPETLTPSTSEIQETNNRGGLGWLWWLIPLLALLGIPIFWLLRNRRRSTTSVDSQTPPSTLAGGATPEATIPTDVSLATSGTEAIATSPTQSPETANPTEALWGEDLLPGTDAVSQTTTPSVPATDWLGGAAVVGGAALAGGALRNWNSSIALRAENSQQVLAAWQVSEFHKQAVREQGGKQSLGDRVQGLGSREETIPQPLTPNTQPPQLALRLYDITNIDQIQTEGWQIFQQFEVEEQATEKLLPILVGDRDYNAEIGYLTDDDTRWLPLATSNPIYIPASPTVTEVTPPIPAPLISTTPADWGSSITLTPQNNQIALAAWQVSHRHKQALQQQGGKQLVLRLYNVTGILVDEQIPANFPQFAVDEQATQMLVAIPEIGQDYMAEIGYLTDDNRWLLLARSAPIRIVPSIQPVSEIVATIPTLAVTSTPTTSSINLTPFNNQQAIGQTTPYAIAAWQSLEEHKQTLQQQGGRQLALRLYDVTEITAEPGTQNWGIFQQFNVDEQTNQMLVPILVSDRNYAAEIGYLTEDERWLLLARSAPITISSDTLPTTEIDLAPGVVAALGSTPVTSTSSISLTPETANQIVANWQVSPTHKQTLQQQGGRYLILRLYDVTELDLTRQEPQIFQQFAVDEQDDRKLLEIIVNDRNYLAEIGYLTDDNRWLLLARSAPIYIVSSVSQVTEIIPETSEVPPVSQVTEIIPETREISPVSDPTPIYWNSTIALTAENARQALTNWQVSYEHKQALRQQGGRQLALRLYDVTEIDLSQDTPQIFQQFPIDEQVNQVLLPIPLVDRDYVVEIGYLTNDEDWLMAARSTPLRIVPDVLPATGIDLGAVVNQVTEIPPIIGNSDTPYSTLRDTPNGTLRDRTQSEIEAAKFNLGSEELIPEVLAAVDEGLPDLPSGYDESRIVLMPRDPQWAYTYWDIPRRHKEELRQQGGSQLALRFYDVTDVDMDYQHPHSVQEFEGDEMGREWYLPVPVSDRDYIVEIGYLTNDGRWLMLARSNSIRVPPLYPSSWSNDQFITIRWEEELENKQFLDLGSPTPEATVTSPNGFHDSFFGRMPTPNLAAQTGASYIFPSGIGQWASGVGFASEAPERSRQFWLMADAELVVYGATEPNAVITIGGRPIKANSDGTFRFQLSFQDGLLDFPIEAIAPDGEQSRSIHLKFNRETPLRNTNTKEEAQEE</sequence>